<protein>
    <recommendedName>
        <fullName evidence="2">DUF6351 domain-containing protein</fullName>
    </recommendedName>
</protein>
<feature type="signal peptide" evidence="1">
    <location>
        <begin position="1"/>
        <end position="27"/>
    </location>
</feature>
<dbReference type="Pfam" id="PF19878">
    <property type="entry name" value="DUF6351"/>
    <property type="match status" value="1"/>
</dbReference>
<feature type="chain" id="PRO_5015736341" description="DUF6351 domain-containing protein" evidence="1">
    <location>
        <begin position="28"/>
        <end position="694"/>
    </location>
</feature>
<name>A0A2T9J7F6_9CAUL</name>
<dbReference type="AlphaFoldDB" id="A0A2T9J7F6"/>
<sequence>MIVNRLITRVTLAVAALLVLTGSPASAEQRLQISVLSSPRPDLVSDQDALIEVRGAEGLVALTVNGKPSAALRQDGRRGSWVGLVEGLKLGRNRLIVHSGGRSAQLTLVNHSKSGPILSGPQITPFECRTVQSGLGPAQDASCNAPTSTEHFYRSTAGVFKPLTPGQRPADLANVTINGQTLPYIVRVESGTLNRTIYRIAVLDDPAAPQSLEWTPGPGWNGKLAVGFGGGLAGRYEQGTNKPQDALEDLYLSRGFAFAVATGLVNGLASNAIIQGETLMMLKEHFIERYGVPRWTLGTGGSGGGIQQLHITALYPGLLDGLQPRVAFADSTVAAHVLDCDLLQNYWKGQGGSVWSPDKRRAVAGFASPATCENWVRFIASSQKVTNKAACGLKDLSLAYDPRSNPKGARCGYYSWLVNQLGRDPKTGFARSPYDNVGVQYGLRALNDGVISVDEFLDLNERIGGFTQDLVFSPVRTAADPRAVRRMYTSGLVNPGGGGLGLTPIMQLRGYQDPFGDIHDRQRDFEVRLRLIRANGDADNQVIWVAPKGASLVQPSKVFPEDKVLDLMTQWLDAIASDPAPLSHAKVVRHRPPEAADAYFDDAGDKHMAEATMDPGTAFNAAYPIYLNPRIVAGGPLTNDVLKCRLKSPDPKDYRVAFSHDQELRLRRIFASGVCDFQRPGVGQVKPAGTYVRF</sequence>
<organism evidence="3 4">
    <name type="scientific">Caulobacter radicis</name>
    <dbReference type="NCBI Taxonomy" id="2172650"/>
    <lineage>
        <taxon>Bacteria</taxon>
        <taxon>Pseudomonadati</taxon>
        <taxon>Pseudomonadota</taxon>
        <taxon>Alphaproteobacteria</taxon>
        <taxon>Caulobacterales</taxon>
        <taxon>Caulobacteraceae</taxon>
        <taxon>Caulobacter</taxon>
    </lineage>
</organism>
<gene>
    <name evidence="3" type="ORF">DDF65_16170</name>
</gene>
<evidence type="ECO:0000259" key="2">
    <source>
        <dbReference type="Pfam" id="PF19878"/>
    </source>
</evidence>
<evidence type="ECO:0000313" key="3">
    <source>
        <dbReference type="EMBL" id="PVM77467.1"/>
    </source>
</evidence>
<dbReference type="InterPro" id="IPR045556">
    <property type="entry name" value="DUF6351"/>
</dbReference>
<feature type="domain" description="DUF6351" evidence="2">
    <location>
        <begin position="33"/>
        <end position="685"/>
    </location>
</feature>
<comment type="caution">
    <text evidence="3">The sequence shown here is derived from an EMBL/GenBank/DDBJ whole genome shotgun (WGS) entry which is preliminary data.</text>
</comment>
<dbReference type="Proteomes" id="UP000244913">
    <property type="component" value="Unassembled WGS sequence"/>
</dbReference>
<evidence type="ECO:0000313" key="4">
    <source>
        <dbReference type="Proteomes" id="UP000244913"/>
    </source>
</evidence>
<evidence type="ECO:0000256" key="1">
    <source>
        <dbReference type="SAM" id="SignalP"/>
    </source>
</evidence>
<dbReference type="EMBL" id="QDKP01000049">
    <property type="protein sequence ID" value="PVM77467.1"/>
    <property type="molecule type" value="Genomic_DNA"/>
</dbReference>
<reference evidence="3 4" key="1">
    <citation type="submission" date="2018-04" db="EMBL/GenBank/DDBJ databases">
        <title>The genome sequence of Caulobacter sp. 736.</title>
        <authorList>
            <person name="Gao J."/>
            <person name="Sun J."/>
        </authorList>
    </citation>
    <scope>NUCLEOTIDE SEQUENCE [LARGE SCALE GENOMIC DNA]</scope>
    <source>
        <strain evidence="3 4">736</strain>
    </source>
</reference>
<keyword evidence="4" id="KW-1185">Reference proteome</keyword>
<proteinExistence type="predicted"/>
<keyword evidence="1" id="KW-0732">Signal</keyword>
<accession>A0A2T9J7F6</accession>